<dbReference type="HOGENOM" id="CLU_1882229_0_0_0"/>
<keyword evidence="2" id="KW-1185">Reference proteome</keyword>
<protein>
    <submittedName>
        <fullName evidence="1">Uncharacterized protein</fullName>
    </submittedName>
</protein>
<proteinExistence type="predicted"/>
<dbReference type="Proteomes" id="UP000000925">
    <property type="component" value="Chromosome"/>
</dbReference>
<gene>
    <name evidence="1" type="ordered locus">Caka_2203</name>
</gene>
<dbReference type="STRING" id="583355.Caka_2203"/>
<evidence type="ECO:0000313" key="1">
    <source>
        <dbReference type="EMBL" id="ADE55220.1"/>
    </source>
</evidence>
<sequence>MPSSVGIRQISEFLRGALQPSCEGFNHHGGGFWVLFNQGLDSFDVILCDHGWCARFDSAGSGLALSVAELAEEGSGEHQNAKHQIILEDFDRAFFQNIEAYARVTLAKDGRAGGVFFLCLHFAYQIGFFSFSKHA</sequence>
<dbReference type="AlphaFoldDB" id="D5EM60"/>
<dbReference type="EMBL" id="CP001998">
    <property type="protein sequence ID" value="ADE55220.1"/>
    <property type="molecule type" value="Genomic_DNA"/>
</dbReference>
<dbReference type="KEGG" id="caa:Caka_2203"/>
<accession>D5EM60</accession>
<organism evidence="1 2">
    <name type="scientific">Coraliomargarita akajimensis (strain DSM 45221 / IAM 15411 / JCM 23193 / KCTC 12865 / 04OKA010-24)</name>
    <dbReference type="NCBI Taxonomy" id="583355"/>
    <lineage>
        <taxon>Bacteria</taxon>
        <taxon>Pseudomonadati</taxon>
        <taxon>Verrucomicrobiota</taxon>
        <taxon>Opitutia</taxon>
        <taxon>Puniceicoccales</taxon>
        <taxon>Coraliomargaritaceae</taxon>
        <taxon>Coraliomargarita</taxon>
    </lineage>
</organism>
<reference evidence="1 2" key="1">
    <citation type="journal article" date="2010" name="Stand. Genomic Sci.">
        <title>Complete genome sequence of Coraliomargarita akajimensis type strain (04OKA010-24).</title>
        <authorList>
            <person name="Mavromatis K."/>
            <person name="Abt B."/>
            <person name="Brambilla E."/>
            <person name="Lapidus A."/>
            <person name="Copeland A."/>
            <person name="Deshpande S."/>
            <person name="Nolan M."/>
            <person name="Lucas S."/>
            <person name="Tice H."/>
            <person name="Cheng J.F."/>
            <person name="Han C."/>
            <person name="Detter J.C."/>
            <person name="Woyke T."/>
            <person name="Goodwin L."/>
            <person name="Pitluck S."/>
            <person name="Held B."/>
            <person name="Brettin T."/>
            <person name="Tapia R."/>
            <person name="Ivanova N."/>
            <person name="Mikhailova N."/>
            <person name="Pati A."/>
            <person name="Liolios K."/>
            <person name="Chen A."/>
            <person name="Palaniappan K."/>
            <person name="Land M."/>
            <person name="Hauser L."/>
            <person name="Chang Y.J."/>
            <person name="Jeffries C.D."/>
            <person name="Rohde M."/>
            <person name="Goker M."/>
            <person name="Bristow J."/>
            <person name="Eisen J.A."/>
            <person name="Markowitz V."/>
            <person name="Hugenholtz P."/>
            <person name="Klenk H.P."/>
            <person name="Kyrpides N.C."/>
        </authorList>
    </citation>
    <scope>NUCLEOTIDE SEQUENCE [LARGE SCALE GENOMIC DNA]</scope>
    <source>
        <strain evidence="2">DSM 45221 / IAM 15411 / JCM 23193 / KCTC 12865</strain>
    </source>
</reference>
<evidence type="ECO:0000313" key="2">
    <source>
        <dbReference type="Proteomes" id="UP000000925"/>
    </source>
</evidence>
<name>D5EM60_CORAD</name>